<accession>A0ABD7MV60</accession>
<dbReference type="Proteomes" id="UP000248741">
    <property type="component" value="Chromosome 1"/>
</dbReference>
<evidence type="ECO:0000256" key="1">
    <source>
        <dbReference type="SAM" id="MobiDB-lite"/>
    </source>
</evidence>
<name>A0ABD7MV60_CORUL</name>
<protein>
    <submittedName>
        <fullName evidence="2">Uncharacterized protein</fullName>
    </submittedName>
</protein>
<dbReference type="AlphaFoldDB" id="A0ABD7MV60"/>
<evidence type="ECO:0000313" key="3">
    <source>
        <dbReference type="Proteomes" id="UP000248741"/>
    </source>
</evidence>
<gene>
    <name evidence="2" type="ORF">NCTC7908_02023</name>
</gene>
<sequence length="30" mass="3383">MTKIMAGYDQHGYTDTYGRHSIGVARQNPN</sequence>
<feature type="region of interest" description="Disordered" evidence="1">
    <location>
        <begin position="1"/>
        <end position="30"/>
    </location>
</feature>
<proteinExistence type="predicted"/>
<evidence type="ECO:0000313" key="2">
    <source>
        <dbReference type="EMBL" id="SQG52991.1"/>
    </source>
</evidence>
<organism evidence="2 3">
    <name type="scientific">Corynebacterium ulcerans</name>
    <dbReference type="NCBI Taxonomy" id="65058"/>
    <lineage>
        <taxon>Bacteria</taxon>
        <taxon>Bacillati</taxon>
        <taxon>Actinomycetota</taxon>
        <taxon>Actinomycetes</taxon>
        <taxon>Mycobacteriales</taxon>
        <taxon>Corynebacteriaceae</taxon>
        <taxon>Corynebacterium</taxon>
    </lineage>
</organism>
<dbReference type="EMBL" id="LS483400">
    <property type="protein sequence ID" value="SQG52991.1"/>
    <property type="molecule type" value="Genomic_DNA"/>
</dbReference>
<reference evidence="2 3" key="1">
    <citation type="submission" date="2018-06" db="EMBL/GenBank/DDBJ databases">
        <authorList>
            <consortium name="Pathogen Informatics"/>
            <person name="Doyle S."/>
        </authorList>
    </citation>
    <scope>NUCLEOTIDE SEQUENCE [LARGE SCALE GENOMIC DNA]</scope>
    <source>
        <strain evidence="2 3">NCTC7908</strain>
    </source>
</reference>